<evidence type="ECO:0008006" key="7">
    <source>
        <dbReference type="Google" id="ProtNLM"/>
    </source>
</evidence>
<dbReference type="GO" id="GO:0016020">
    <property type="term" value="C:membrane"/>
    <property type="evidence" value="ECO:0007669"/>
    <property type="project" value="InterPro"/>
</dbReference>
<keyword evidence="2" id="KW-0547">Nucleotide-binding</keyword>
<dbReference type="PRINTS" id="PR00449">
    <property type="entry name" value="RASTRNSFRMNG"/>
</dbReference>
<reference evidence="5 6" key="1">
    <citation type="journal article" date="2023" name="Mol. Biol. Evol.">
        <title>Genomics of Secondarily Temperate Adaptation in the Only Non-Antarctic Icefish.</title>
        <authorList>
            <person name="Rivera-Colon A.G."/>
            <person name="Rayamajhi N."/>
            <person name="Minhas B.F."/>
            <person name="Madrigal G."/>
            <person name="Bilyk K.T."/>
            <person name="Yoon V."/>
            <person name="Hune M."/>
            <person name="Gregory S."/>
            <person name="Cheng C.H.C."/>
            <person name="Catchen J.M."/>
        </authorList>
    </citation>
    <scope>NUCLEOTIDE SEQUENCE [LARGE SCALE GENOMIC DNA]</scope>
    <source>
        <tissue evidence="5">White muscle</tissue>
    </source>
</reference>
<dbReference type="SUPFAM" id="SSF52540">
    <property type="entry name" value="P-loop containing nucleoside triphosphate hydrolases"/>
    <property type="match status" value="1"/>
</dbReference>
<sequence length="166" mass="18464">MPEQSNDYRVVVFGAGGVGKSSLVLRFVKGTFRDTYIPYGGGHLPPGHAFILVYSITSKQSLEELKPIYQQVLAIKGNVEAIPIMLVGNKSDETLREVETKDGEAQANQWKCAFMETSAKTNHNVTELFQELLNLDKKRNMSLNIDGKRSGKQSRAERLKGKCSVM</sequence>
<evidence type="ECO:0000256" key="3">
    <source>
        <dbReference type="ARBA" id="ARBA00023134"/>
    </source>
</evidence>
<dbReference type="AlphaFoldDB" id="A0AAN8DAL7"/>
<dbReference type="Proteomes" id="UP001331515">
    <property type="component" value="Unassembled WGS sequence"/>
</dbReference>
<protein>
    <recommendedName>
        <fullName evidence="7">Small monomeric GTPase</fullName>
    </recommendedName>
</protein>
<dbReference type="SMART" id="SM00175">
    <property type="entry name" value="RAB"/>
    <property type="match status" value="1"/>
</dbReference>
<dbReference type="InterPro" id="IPR020849">
    <property type="entry name" value="Small_GTPase_Ras-type"/>
</dbReference>
<dbReference type="InterPro" id="IPR027417">
    <property type="entry name" value="P-loop_NTPase"/>
</dbReference>
<name>A0AAN8DAL7_CHAGU</name>
<dbReference type="GO" id="GO:0003924">
    <property type="term" value="F:GTPase activity"/>
    <property type="evidence" value="ECO:0007669"/>
    <property type="project" value="InterPro"/>
</dbReference>
<evidence type="ECO:0000256" key="2">
    <source>
        <dbReference type="ARBA" id="ARBA00022741"/>
    </source>
</evidence>
<evidence type="ECO:0000256" key="1">
    <source>
        <dbReference type="ARBA" id="ARBA00022475"/>
    </source>
</evidence>
<dbReference type="SMART" id="SM00173">
    <property type="entry name" value="RAS"/>
    <property type="match status" value="1"/>
</dbReference>
<dbReference type="SMART" id="SM00174">
    <property type="entry name" value="RHO"/>
    <property type="match status" value="1"/>
</dbReference>
<comment type="caution">
    <text evidence="5">The sequence shown here is derived from an EMBL/GenBank/DDBJ whole genome shotgun (WGS) entry which is preliminary data.</text>
</comment>
<proteinExistence type="predicted"/>
<evidence type="ECO:0000313" key="6">
    <source>
        <dbReference type="Proteomes" id="UP001331515"/>
    </source>
</evidence>
<dbReference type="GO" id="GO:0007165">
    <property type="term" value="P:signal transduction"/>
    <property type="evidence" value="ECO:0007669"/>
    <property type="project" value="InterPro"/>
</dbReference>
<keyword evidence="1" id="KW-1003">Cell membrane</keyword>
<feature type="region of interest" description="Disordered" evidence="4">
    <location>
        <begin position="144"/>
        <end position="166"/>
    </location>
</feature>
<keyword evidence="3" id="KW-0342">GTP-binding</keyword>
<keyword evidence="1" id="KW-0472">Membrane</keyword>
<dbReference type="Pfam" id="PF00071">
    <property type="entry name" value="Ras"/>
    <property type="match status" value="2"/>
</dbReference>
<dbReference type="EMBL" id="JAURVH010001526">
    <property type="protein sequence ID" value="KAK5917238.1"/>
    <property type="molecule type" value="Genomic_DNA"/>
</dbReference>
<accession>A0AAN8DAL7</accession>
<dbReference type="InterPro" id="IPR001806">
    <property type="entry name" value="Small_GTPase"/>
</dbReference>
<gene>
    <name evidence="5" type="ORF">CgunFtcFv8_012143</name>
</gene>
<evidence type="ECO:0000256" key="4">
    <source>
        <dbReference type="SAM" id="MobiDB-lite"/>
    </source>
</evidence>
<dbReference type="PROSITE" id="PS51421">
    <property type="entry name" value="RAS"/>
    <property type="match status" value="1"/>
</dbReference>
<evidence type="ECO:0000313" key="5">
    <source>
        <dbReference type="EMBL" id="KAK5917238.1"/>
    </source>
</evidence>
<feature type="compositionally biased region" description="Basic and acidic residues" evidence="4">
    <location>
        <begin position="146"/>
        <end position="160"/>
    </location>
</feature>
<dbReference type="Gene3D" id="3.40.50.300">
    <property type="entry name" value="P-loop containing nucleotide triphosphate hydrolases"/>
    <property type="match status" value="2"/>
</dbReference>
<dbReference type="PANTHER" id="PTHR24070">
    <property type="entry name" value="RAS, DI-RAS, AND RHEB FAMILY MEMBERS OF SMALL GTPASE SUPERFAMILY"/>
    <property type="match status" value="1"/>
</dbReference>
<keyword evidence="6" id="KW-1185">Reference proteome</keyword>
<organism evidence="5 6">
    <name type="scientific">Champsocephalus gunnari</name>
    <name type="common">Mackerel icefish</name>
    <dbReference type="NCBI Taxonomy" id="52237"/>
    <lineage>
        <taxon>Eukaryota</taxon>
        <taxon>Metazoa</taxon>
        <taxon>Chordata</taxon>
        <taxon>Craniata</taxon>
        <taxon>Vertebrata</taxon>
        <taxon>Euteleostomi</taxon>
        <taxon>Actinopterygii</taxon>
        <taxon>Neopterygii</taxon>
        <taxon>Teleostei</taxon>
        <taxon>Neoteleostei</taxon>
        <taxon>Acanthomorphata</taxon>
        <taxon>Eupercaria</taxon>
        <taxon>Perciformes</taxon>
        <taxon>Notothenioidei</taxon>
        <taxon>Channichthyidae</taxon>
        <taxon>Champsocephalus</taxon>
    </lineage>
</organism>
<dbReference type="GO" id="GO:0005525">
    <property type="term" value="F:GTP binding"/>
    <property type="evidence" value="ECO:0007669"/>
    <property type="project" value="UniProtKB-KW"/>
</dbReference>
<dbReference type="PROSITE" id="PS51419">
    <property type="entry name" value="RAB"/>
    <property type="match status" value="1"/>
</dbReference>